<evidence type="ECO:0000313" key="2">
    <source>
        <dbReference type="Proteomes" id="UP000053660"/>
    </source>
</evidence>
<dbReference type="Proteomes" id="UP000053660">
    <property type="component" value="Unassembled WGS sequence"/>
</dbReference>
<evidence type="ECO:0000313" key="1">
    <source>
        <dbReference type="EMBL" id="KHJ86718.1"/>
    </source>
</evidence>
<gene>
    <name evidence="1" type="ORF">OESDEN_13523</name>
</gene>
<proteinExistence type="predicted"/>
<protein>
    <submittedName>
        <fullName evidence="1">Uncharacterized protein</fullName>
    </submittedName>
</protein>
<keyword evidence="2" id="KW-1185">Reference proteome</keyword>
<dbReference type="AlphaFoldDB" id="A0A0B1SN29"/>
<accession>A0A0B1SN29</accession>
<reference evidence="1 2" key="1">
    <citation type="submission" date="2014-03" db="EMBL/GenBank/DDBJ databases">
        <title>Draft genome of the hookworm Oesophagostomum dentatum.</title>
        <authorList>
            <person name="Mitreva M."/>
        </authorList>
    </citation>
    <scope>NUCLEOTIDE SEQUENCE [LARGE SCALE GENOMIC DNA]</scope>
    <source>
        <strain evidence="1 2">OD-Hann</strain>
    </source>
</reference>
<sequence>MQYYNKERAHVFLCNTNGDCLPVSKLAEFSDPAELKVTTLPPTVGWERTHEGKMTPQFADMRKQFDPKK</sequence>
<dbReference type="OrthoDB" id="338614at2759"/>
<dbReference type="EMBL" id="KN559586">
    <property type="protein sequence ID" value="KHJ86718.1"/>
    <property type="molecule type" value="Genomic_DNA"/>
</dbReference>
<organism evidence="1 2">
    <name type="scientific">Oesophagostomum dentatum</name>
    <name type="common">Nodular worm</name>
    <dbReference type="NCBI Taxonomy" id="61180"/>
    <lineage>
        <taxon>Eukaryota</taxon>
        <taxon>Metazoa</taxon>
        <taxon>Ecdysozoa</taxon>
        <taxon>Nematoda</taxon>
        <taxon>Chromadorea</taxon>
        <taxon>Rhabditida</taxon>
        <taxon>Rhabditina</taxon>
        <taxon>Rhabditomorpha</taxon>
        <taxon>Strongyloidea</taxon>
        <taxon>Strongylidae</taxon>
        <taxon>Oesophagostomum</taxon>
    </lineage>
</organism>
<name>A0A0B1SN29_OESDE</name>